<evidence type="ECO:0000313" key="2">
    <source>
        <dbReference type="Proteomes" id="UP000191931"/>
    </source>
</evidence>
<gene>
    <name evidence="1" type="ORF">MTBBW1_2140009</name>
</gene>
<accession>A0A1W1HCJ2</accession>
<dbReference type="PANTHER" id="PTHR34301:SF8">
    <property type="entry name" value="ATPASE DOMAIN-CONTAINING PROTEIN"/>
    <property type="match status" value="1"/>
</dbReference>
<protein>
    <recommendedName>
        <fullName evidence="3">AAA+ ATPase domain-containing protein</fullName>
    </recommendedName>
</protein>
<dbReference type="AlphaFoldDB" id="A0A1W1HCJ2"/>
<dbReference type="SUPFAM" id="SSF52540">
    <property type="entry name" value="P-loop containing nucleoside triphosphate hydrolases"/>
    <property type="match status" value="1"/>
</dbReference>
<keyword evidence="2" id="KW-1185">Reference proteome</keyword>
<name>A0A1W1HCJ2_9BACT</name>
<dbReference type="PANTHER" id="PTHR34301">
    <property type="entry name" value="DNA-BINDING PROTEIN-RELATED"/>
    <property type="match status" value="1"/>
</dbReference>
<proteinExistence type="predicted"/>
<dbReference type="EMBL" id="FWEV01000129">
    <property type="protein sequence ID" value="SLM30214.1"/>
    <property type="molecule type" value="Genomic_DNA"/>
</dbReference>
<dbReference type="OrthoDB" id="5486659at2"/>
<dbReference type="InterPro" id="IPR027417">
    <property type="entry name" value="P-loop_NTPase"/>
</dbReference>
<evidence type="ECO:0008006" key="3">
    <source>
        <dbReference type="Google" id="ProtNLM"/>
    </source>
</evidence>
<organism evidence="1 2">
    <name type="scientific">Desulfamplus magnetovallimortis</name>
    <dbReference type="NCBI Taxonomy" id="1246637"/>
    <lineage>
        <taxon>Bacteria</taxon>
        <taxon>Pseudomonadati</taxon>
        <taxon>Thermodesulfobacteriota</taxon>
        <taxon>Desulfobacteria</taxon>
        <taxon>Desulfobacterales</taxon>
        <taxon>Desulfobacteraceae</taxon>
        <taxon>Desulfamplus</taxon>
    </lineage>
</organism>
<dbReference type="STRING" id="1246637.MTBBW1_2140009"/>
<dbReference type="Gene3D" id="3.40.50.300">
    <property type="entry name" value="P-loop containing nucleotide triphosphate hydrolases"/>
    <property type="match status" value="1"/>
</dbReference>
<reference evidence="1 2" key="1">
    <citation type="submission" date="2017-03" db="EMBL/GenBank/DDBJ databases">
        <authorList>
            <person name="Afonso C.L."/>
            <person name="Miller P.J."/>
            <person name="Scott M.A."/>
            <person name="Spackman E."/>
            <person name="Goraichik I."/>
            <person name="Dimitrov K.M."/>
            <person name="Suarez D.L."/>
            <person name="Swayne D.E."/>
        </authorList>
    </citation>
    <scope>NUCLEOTIDE SEQUENCE [LARGE SCALE GENOMIC DNA]</scope>
    <source>
        <strain evidence="1">PRJEB14757</strain>
    </source>
</reference>
<sequence length="552" mass="63928">MRFFNTAGPVRTKEHYCLNPLDRINLDEVLSLIEQKKYFVLHAPRQTGKTSCLLALMEYLNSQTEYKSLYINVESAQGAREDIKQGMNALINEMASRAKIYLNDDFIETIMPTMLDDTVYISALNLCLTQWSANLSKPLVLFIDEIDSLIGDTLISVLRQIRAGYDKRPEYFPQSIVLCGVRDVRDYRIHSDREKSIITGGSAFNIKAASLRLGNFSQSEVLELLEKHTIETGQPFEDKAKNLIWHYTQGQPWLVNALAYQACFETKAKRDKILEKMPITEDMVIDAKEALILRRETHLDQLADKLKEERVKRVIEPIITGKMVTADIPEDDLQYLTDLGLINRKPSIEISNPIYMEIIPRMLTSTTQDSISHNSLWYVKEDGTLDMLKLLKGFQEFFREHSESWVERFQYKEAGPQLLMQAFLQRVINSGGRIEREYGLGKGRTDLMVIWNYYKNSKIKNNIPSKNDNKNKNNKEGVNAVQKEVIELKILHKSLEKTISDGLEQTYQYMDRCGKSEGHLVIFDRDETKSWDDKIFCKQELYKEKRITVWGM</sequence>
<dbReference type="RefSeq" id="WP_080807870.1">
    <property type="nucleotide sequence ID" value="NZ_LT828558.1"/>
</dbReference>
<dbReference type="Proteomes" id="UP000191931">
    <property type="component" value="Unassembled WGS sequence"/>
</dbReference>
<dbReference type="Pfam" id="PF14516">
    <property type="entry name" value="AAA_35"/>
    <property type="match status" value="1"/>
</dbReference>
<evidence type="ECO:0000313" key="1">
    <source>
        <dbReference type="EMBL" id="SLM30214.1"/>
    </source>
</evidence>